<dbReference type="InterPro" id="IPR014729">
    <property type="entry name" value="Rossmann-like_a/b/a_fold"/>
</dbReference>
<dbReference type="SUPFAM" id="SSF52374">
    <property type="entry name" value="Nucleotidylyl transferase"/>
    <property type="match status" value="1"/>
</dbReference>
<keyword evidence="6 9" id="KW-0648">Protein biosynthesis</keyword>
<name>A0AB39SGP2_9ACTN</name>
<dbReference type="InterPro" id="IPR009080">
    <property type="entry name" value="tRNAsynth_Ia_anticodon-bd"/>
</dbReference>
<evidence type="ECO:0000256" key="8">
    <source>
        <dbReference type="ARBA" id="ARBA00047364"/>
    </source>
</evidence>
<dbReference type="InterPro" id="IPR015413">
    <property type="entry name" value="Methionyl/Leucyl_tRNA_Synth"/>
</dbReference>
<evidence type="ECO:0000256" key="1">
    <source>
        <dbReference type="ARBA" id="ARBA00008258"/>
    </source>
</evidence>
<keyword evidence="2" id="KW-0963">Cytoplasm</keyword>
<accession>A0AB39SGP2</accession>
<sequence length="544" mass="58618">MSLLLTGDAHVPKHYLLVPPEATPNGPLHLGHIGGPFLWSDMIARHLRVRGDLPLVITGSDVYESYVTLKAHAEGSEPGEVAARYGRRIQDDLAALRIGVDAFISPDQEPWRDLFEHEVAGSIERLKDRGAVLTRKERVPYCDTSGRWVVGGWLLGRCPECGAGVASYFCEECSAHFLPESVVDPRPLLDEGPLTWREISSLFLRVPERDVLDAPLAELGIADRYRQTVARFLERDGLTVRLSAPQEWGVPLPAPEPDVPHALFPYAGIFMFARLAGAVHGQLSGTGVNAFDPDSGVTTITTLGIDNVIPTLVSIVGTSLLHGDMKPYDRCLINHFYQLAGRKFSTSARHAIWAADVAASPAISADAVRYFLARADLESGPASFETADFLTTANATLADDLGKRMEAAWTRLADGPPHAPAPAVAELLESLLAEQSAALDATRVDTRRAVAALDRWCADESVAHSADDGAYWWLKGLSLLAFPVMPDLAEQIWQALGGTGEPRAAAFLAPTPADRRPAAPAFGRVEAADLDACLPDSMRPGAGA</sequence>
<dbReference type="PROSITE" id="PS00178">
    <property type="entry name" value="AA_TRNA_LIGASE_I"/>
    <property type="match status" value="1"/>
</dbReference>
<evidence type="ECO:0000256" key="9">
    <source>
        <dbReference type="RuleBase" id="RU363039"/>
    </source>
</evidence>
<dbReference type="EMBL" id="CP163440">
    <property type="protein sequence ID" value="XDQ66827.1"/>
    <property type="molecule type" value="Genomic_DNA"/>
</dbReference>
<dbReference type="SUPFAM" id="SSF47323">
    <property type="entry name" value="Anticodon-binding domain of a subclass of class I aminoacyl-tRNA synthetases"/>
    <property type="match status" value="1"/>
</dbReference>
<dbReference type="InterPro" id="IPR001412">
    <property type="entry name" value="aa-tRNA-synth_I_CS"/>
</dbReference>
<dbReference type="PANTHER" id="PTHR45765">
    <property type="entry name" value="METHIONINE--TRNA LIGASE"/>
    <property type="match status" value="1"/>
</dbReference>
<gene>
    <name evidence="11" type="ORF">AB5J50_41615</name>
</gene>
<dbReference type="GO" id="GO:0005829">
    <property type="term" value="C:cytosol"/>
    <property type="evidence" value="ECO:0007669"/>
    <property type="project" value="TreeGrafter"/>
</dbReference>
<dbReference type="Pfam" id="PF09334">
    <property type="entry name" value="tRNA-synt_1g"/>
    <property type="match status" value="1"/>
</dbReference>
<evidence type="ECO:0000256" key="7">
    <source>
        <dbReference type="ARBA" id="ARBA00023146"/>
    </source>
</evidence>
<dbReference type="InterPro" id="IPR029038">
    <property type="entry name" value="MetRS_Zn"/>
</dbReference>
<dbReference type="Gene3D" id="3.40.50.620">
    <property type="entry name" value="HUPs"/>
    <property type="match status" value="1"/>
</dbReference>
<feature type="domain" description="Methionyl/Leucyl tRNA synthetase" evidence="10">
    <location>
        <begin position="24"/>
        <end position="403"/>
    </location>
</feature>
<protein>
    <submittedName>
        <fullName evidence="11">Class I tRNA ligase family protein</fullName>
    </submittedName>
</protein>
<keyword evidence="5 9" id="KW-0067">ATP-binding</keyword>
<evidence type="ECO:0000313" key="11">
    <source>
        <dbReference type="EMBL" id="XDQ66827.1"/>
    </source>
</evidence>
<dbReference type="GO" id="GO:0006431">
    <property type="term" value="P:methionyl-tRNA aminoacylation"/>
    <property type="evidence" value="ECO:0007669"/>
    <property type="project" value="TreeGrafter"/>
</dbReference>
<evidence type="ECO:0000256" key="4">
    <source>
        <dbReference type="ARBA" id="ARBA00022741"/>
    </source>
</evidence>
<evidence type="ECO:0000256" key="2">
    <source>
        <dbReference type="ARBA" id="ARBA00022490"/>
    </source>
</evidence>
<evidence type="ECO:0000256" key="3">
    <source>
        <dbReference type="ARBA" id="ARBA00022598"/>
    </source>
</evidence>
<dbReference type="PANTHER" id="PTHR45765:SF1">
    <property type="entry name" value="METHIONINE--TRNA LIGASE, CYTOPLASMIC"/>
    <property type="match status" value="1"/>
</dbReference>
<evidence type="ECO:0000256" key="5">
    <source>
        <dbReference type="ARBA" id="ARBA00022840"/>
    </source>
</evidence>
<keyword evidence="3 9" id="KW-0436">Ligase</keyword>
<comment type="similarity">
    <text evidence="1">Belongs to the class-I aminoacyl-tRNA synthetase family. MetG type 1 subfamily.</text>
</comment>
<proteinExistence type="inferred from homology"/>
<dbReference type="GO" id="GO:0004825">
    <property type="term" value="F:methionine-tRNA ligase activity"/>
    <property type="evidence" value="ECO:0007669"/>
    <property type="project" value="UniProtKB-EC"/>
</dbReference>
<comment type="catalytic activity">
    <reaction evidence="8">
        <text>tRNA(Met) + L-methionine + ATP = L-methionyl-tRNA(Met) + AMP + diphosphate</text>
        <dbReference type="Rhea" id="RHEA:13481"/>
        <dbReference type="Rhea" id="RHEA-COMP:9667"/>
        <dbReference type="Rhea" id="RHEA-COMP:9698"/>
        <dbReference type="ChEBI" id="CHEBI:30616"/>
        <dbReference type="ChEBI" id="CHEBI:33019"/>
        <dbReference type="ChEBI" id="CHEBI:57844"/>
        <dbReference type="ChEBI" id="CHEBI:78442"/>
        <dbReference type="ChEBI" id="CHEBI:78530"/>
        <dbReference type="ChEBI" id="CHEBI:456215"/>
        <dbReference type="EC" id="6.1.1.10"/>
    </reaction>
</comment>
<dbReference type="RefSeq" id="WP_369263793.1">
    <property type="nucleotide sequence ID" value="NZ_CP163440.1"/>
</dbReference>
<keyword evidence="7 9" id="KW-0030">Aminoacyl-tRNA synthetase</keyword>
<reference evidence="11" key="1">
    <citation type="submission" date="2024-07" db="EMBL/GenBank/DDBJ databases">
        <authorList>
            <person name="Yu S.T."/>
        </authorList>
    </citation>
    <scope>NUCLEOTIDE SEQUENCE</scope>
    <source>
        <strain evidence="11">R35</strain>
    </source>
</reference>
<dbReference type="Gene3D" id="2.20.28.20">
    <property type="entry name" value="Methionyl-tRNA synthetase, Zn-domain"/>
    <property type="match status" value="1"/>
</dbReference>
<dbReference type="AlphaFoldDB" id="A0AB39SGP2"/>
<organism evidence="11">
    <name type="scientific">Streptomyces sp. R35</name>
    <dbReference type="NCBI Taxonomy" id="3238630"/>
    <lineage>
        <taxon>Bacteria</taxon>
        <taxon>Bacillati</taxon>
        <taxon>Actinomycetota</taxon>
        <taxon>Actinomycetes</taxon>
        <taxon>Kitasatosporales</taxon>
        <taxon>Streptomycetaceae</taxon>
        <taxon>Streptomyces</taxon>
    </lineage>
</organism>
<keyword evidence="4 9" id="KW-0547">Nucleotide-binding</keyword>
<dbReference type="GO" id="GO:0005524">
    <property type="term" value="F:ATP binding"/>
    <property type="evidence" value="ECO:0007669"/>
    <property type="project" value="UniProtKB-KW"/>
</dbReference>
<dbReference type="InterPro" id="IPR023458">
    <property type="entry name" value="Met-tRNA_ligase_1"/>
</dbReference>
<evidence type="ECO:0000256" key="6">
    <source>
        <dbReference type="ARBA" id="ARBA00022917"/>
    </source>
</evidence>
<evidence type="ECO:0000259" key="10">
    <source>
        <dbReference type="Pfam" id="PF09334"/>
    </source>
</evidence>